<proteinExistence type="predicted"/>
<dbReference type="RefSeq" id="WP_275473213.1">
    <property type="nucleotide sequence ID" value="NZ_CP162940.1"/>
</dbReference>
<name>A0ABV5AL83_9BACL</name>
<evidence type="ECO:0000313" key="2">
    <source>
        <dbReference type="Proteomes" id="UP001579974"/>
    </source>
</evidence>
<dbReference type="Proteomes" id="UP001579974">
    <property type="component" value="Unassembled WGS sequence"/>
</dbReference>
<keyword evidence="2" id="KW-1185">Reference proteome</keyword>
<evidence type="ECO:0000313" key="1">
    <source>
        <dbReference type="EMBL" id="MFB5193044.1"/>
    </source>
</evidence>
<reference evidence="1 2" key="1">
    <citation type="journal article" date="2024" name="Int. J. Mol. Sci.">
        <title>Exploration of Alicyclobacillus spp. Genome in Search of Antibiotic Resistance.</title>
        <authorList>
            <person name="Bucka-Kolendo J."/>
            <person name="Kiousi D.E."/>
            <person name="Dekowska A."/>
            <person name="Mikolajczuk-Szczyrba A."/>
            <person name="Karadedos D.M."/>
            <person name="Michael P."/>
            <person name="Galanis A."/>
            <person name="Sokolowska B."/>
        </authorList>
    </citation>
    <scope>NUCLEOTIDE SEQUENCE [LARGE SCALE GENOMIC DNA]</scope>
    <source>
        <strain evidence="1 2">KKP 3000</strain>
    </source>
</reference>
<protein>
    <submittedName>
        <fullName evidence="1">RidA family protein</fullName>
    </submittedName>
</protein>
<sequence>MRDRVHVLSAGPWEPIIGYSRAIRIGNRVVVAGTTAIQDQGVVGEGDTYKQSVYVLKIIEKALASVGAQMSDVIVTRIFVTDMSQKEGVVKAHREVFQDVRPVTTIVEVKALIDPRLLVEMEVEAVLCE</sequence>
<dbReference type="PANTHER" id="PTHR43857:SF1">
    <property type="entry name" value="YJGH FAMILY PROTEIN"/>
    <property type="match status" value="1"/>
</dbReference>
<dbReference type="InterPro" id="IPR035959">
    <property type="entry name" value="RutC-like_sf"/>
</dbReference>
<dbReference type="Gene3D" id="3.30.1330.40">
    <property type="entry name" value="RutC-like"/>
    <property type="match status" value="1"/>
</dbReference>
<dbReference type="InterPro" id="IPR006175">
    <property type="entry name" value="YjgF/YER057c/UK114"/>
</dbReference>
<organism evidence="1 2">
    <name type="scientific">Alicyclobacillus fastidiosus</name>
    <dbReference type="NCBI Taxonomy" id="392011"/>
    <lineage>
        <taxon>Bacteria</taxon>
        <taxon>Bacillati</taxon>
        <taxon>Bacillota</taxon>
        <taxon>Bacilli</taxon>
        <taxon>Bacillales</taxon>
        <taxon>Alicyclobacillaceae</taxon>
        <taxon>Alicyclobacillus</taxon>
    </lineage>
</organism>
<dbReference type="PANTHER" id="PTHR43857">
    <property type="entry name" value="BLR7761 PROTEIN"/>
    <property type="match status" value="1"/>
</dbReference>
<dbReference type="SUPFAM" id="SSF55298">
    <property type="entry name" value="YjgF-like"/>
    <property type="match status" value="1"/>
</dbReference>
<dbReference type="EMBL" id="JBDXSU010000036">
    <property type="protein sequence ID" value="MFB5193044.1"/>
    <property type="molecule type" value="Genomic_DNA"/>
</dbReference>
<gene>
    <name evidence="1" type="ORF">KKP3000_002643</name>
</gene>
<comment type="caution">
    <text evidence="1">The sequence shown here is derived from an EMBL/GenBank/DDBJ whole genome shotgun (WGS) entry which is preliminary data.</text>
</comment>
<dbReference type="Pfam" id="PF01042">
    <property type="entry name" value="Ribonuc_L-PSP"/>
    <property type="match status" value="1"/>
</dbReference>
<accession>A0ABV5AL83</accession>
<dbReference type="CDD" id="cd06154">
    <property type="entry name" value="YjgF_YER057c_UK114_like_6"/>
    <property type="match status" value="1"/>
</dbReference>